<feature type="signal peptide" evidence="1">
    <location>
        <begin position="1"/>
        <end position="21"/>
    </location>
</feature>
<name>A0A832DJR3_9BACT</name>
<protein>
    <submittedName>
        <fullName evidence="3">T9SS type A sorting domain-containing protein</fullName>
    </submittedName>
</protein>
<evidence type="ECO:0000256" key="1">
    <source>
        <dbReference type="SAM" id="SignalP"/>
    </source>
</evidence>
<organism evidence="3">
    <name type="scientific">Ignavibacterium album</name>
    <dbReference type="NCBI Taxonomy" id="591197"/>
    <lineage>
        <taxon>Bacteria</taxon>
        <taxon>Pseudomonadati</taxon>
        <taxon>Ignavibacteriota</taxon>
        <taxon>Ignavibacteria</taxon>
        <taxon>Ignavibacteriales</taxon>
        <taxon>Ignavibacteriaceae</taxon>
        <taxon>Ignavibacterium</taxon>
    </lineage>
</organism>
<dbReference type="InterPro" id="IPR026444">
    <property type="entry name" value="Secre_tail"/>
</dbReference>
<feature type="chain" id="PRO_5032410541" evidence="1">
    <location>
        <begin position="22"/>
        <end position="157"/>
    </location>
</feature>
<keyword evidence="1" id="KW-0732">Signal</keyword>
<accession>A0A832DJR3</accession>
<dbReference type="AlphaFoldDB" id="A0A832DJR3"/>
<dbReference type="Pfam" id="PF18962">
    <property type="entry name" value="Por_Secre_tail"/>
    <property type="match status" value="1"/>
</dbReference>
<evidence type="ECO:0000259" key="2">
    <source>
        <dbReference type="Pfam" id="PF18962"/>
    </source>
</evidence>
<sequence length="157" mass="17242">MKLKFLFIALLGFAASIYSQSFLTITSGATFTVTTGADICADSIIGSIQGGGTICGGPNSVEEDLSKPFPKDFSLEQNYPNPFNPTTRISWQSPVSGWQTLKVYDIIGNEVATLVNQFLDAGNYITEFDASRLTSGIYIYRLQIGQKVFIKKMTLMR</sequence>
<feature type="domain" description="Secretion system C-terminal sorting" evidence="2">
    <location>
        <begin position="79"/>
        <end position="153"/>
    </location>
</feature>
<dbReference type="NCBIfam" id="TIGR04183">
    <property type="entry name" value="Por_Secre_tail"/>
    <property type="match status" value="1"/>
</dbReference>
<evidence type="ECO:0000313" key="3">
    <source>
        <dbReference type="EMBL" id="HGT47540.1"/>
    </source>
</evidence>
<comment type="caution">
    <text evidence="3">The sequence shown here is derived from an EMBL/GenBank/DDBJ whole genome shotgun (WGS) entry which is preliminary data.</text>
</comment>
<proteinExistence type="predicted"/>
<reference evidence="3" key="1">
    <citation type="journal article" date="2020" name="mSystems">
        <title>Genome- and Community-Level Interaction Insights into Carbon Utilization and Element Cycling Functions of Hydrothermarchaeota in Hydrothermal Sediment.</title>
        <authorList>
            <person name="Zhou Z."/>
            <person name="Liu Y."/>
            <person name="Xu W."/>
            <person name="Pan J."/>
            <person name="Luo Z.H."/>
            <person name="Li M."/>
        </authorList>
    </citation>
    <scope>NUCLEOTIDE SEQUENCE [LARGE SCALE GENOMIC DNA]</scope>
    <source>
        <strain evidence="3">SpSt-500</strain>
    </source>
</reference>
<gene>
    <name evidence="3" type="ORF">ENS56_05870</name>
</gene>
<dbReference type="EMBL" id="DSVI01000007">
    <property type="protein sequence ID" value="HGT47540.1"/>
    <property type="molecule type" value="Genomic_DNA"/>
</dbReference>